<dbReference type="InterPro" id="IPR000836">
    <property type="entry name" value="PRTase_dom"/>
</dbReference>
<evidence type="ECO:0000256" key="1">
    <source>
        <dbReference type="ARBA" id="ARBA00008007"/>
    </source>
</evidence>
<dbReference type="RefSeq" id="WP_270898333.1">
    <property type="nucleotide sequence ID" value="NZ_JBHSPF010000022.1"/>
</dbReference>
<keyword evidence="4" id="KW-1185">Reference proteome</keyword>
<feature type="domain" description="Phosphoribosyltransferase" evidence="2">
    <location>
        <begin position="216"/>
        <end position="269"/>
    </location>
</feature>
<organism evidence="3 4">
    <name type="scientific">Aliibacillus thermotolerans</name>
    <dbReference type="NCBI Taxonomy" id="1834418"/>
    <lineage>
        <taxon>Bacteria</taxon>
        <taxon>Bacillati</taxon>
        <taxon>Bacillota</taxon>
        <taxon>Bacilli</taxon>
        <taxon>Bacillales</taxon>
        <taxon>Bacillaceae</taxon>
        <taxon>Aliibacillus</taxon>
    </lineage>
</organism>
<dbReference type="InterPro" id="IPR029057">
    <property type="entry name" value="PRTase-like"/>
</dbReference>
<name>A0ABW0U866_9BACI</name>
<proteinExistence type="inferred from homology"/>
<comment type="caution">
    <text evidence="3">The sequence shown here is derived from an EMBL/GenBank/DDBJ whole genome shotgun (WGS) entry which is preliminary data.</text>
</comment>
<reference evidence="4" key="1">
    <citation type="journal article" date="2019" name="Int. J. Syst. Evol. Microbiol.">
        <title>The Global Catalogue of Microorganisms (GCM) 10K type strain sequencing project: providing services to taxonomists for standard genome sequencing and annotation.</title>
        <authorList>
            <consortium name="The Broad Institute Genomics Platform"/>
            <consortium name="The Broad Institute Genome Sequencing Center for Infectious Disease"/>
            <person name="Wu L."/>
            <person name="Ma J."/>
        </authorList>
    </citation>
    <scope>NUCLEOTIDE SEQUENCE [LARGE SCALE GENOMIC DNA]</scope>
    <source>
        <strain evidence="4">CGMCC 1.15790</strain>
    </source>
</reference>
<dbReference type="CDD" id="cd06223">
    <property type="entry name" value="PRTases_typeI"/>
    <property type="match status" value="1"/>
</dbReference>
<dbReference type="SUPFAM" id="SSF53271">
    <property type="entry name" value="PRTase-like"/>
    <property type="match status" value="1"/>
</dbReference>
<accession>A0ABW0U866</accession>
<dbReference type="Proteomes" id="UP001596143">
    <property type="component" value="Unassembled WGS sequence"/>
</dbReference>
<dbReference type="InterPro" id="IPR051910">
    <property type="entry name" value="ComF/GntX_DNA_util-trans"/>
</dbReference>
<comment type="similarity">
    <text evidence="1">Belongs to the ComF/GntX family.</text>
</comment>
<protein>
    <submittedName>
        <fullName evidence="3">ComF family protein</fullName>
    </submittedName>
</protein>
<dbReference type="EMBL" id="JBHSPF010000022">
    <property type="protein sequence ID" value="MFC5628456.1"/>
    <property type="molecule type" value="Genomic_DNA"/>
</dbReference>
<evidence type="ECO:0000313" key="3">
    <source>
        <dbReference type="EMBL" id="MFC5628456.1"/>
    </source>
</evidence>
<evidence type="ECO:0000259" key="2">
    <source>
        <dbReference type="Pfam" id="PF00156"/>
    </source>
</evidence>
<sequence>MDHLLRGSLRNEMKHCLYCLAPLPEHFQWKNVFLSETTLLCETCRNMFTPLPKNVCPKCSKPLQKGEETQCHDCIRWEKSTHWKGILEHNTSFYVYNDDIKDFVARWKYRGDAALALVFKEKLRRLYLQNYVDYYPVPIPLSKERFTERGFNQSALLASFLATPYTIFEKLQWMRTHRTYRKLKEIAPQPVLHALRRNIDEKKQSKKSRYERLTFTKNPFVSVSSHEVSVKGKKILLIDDIYTTGMTLRKAAYRLKEEEAASVRSITLFR</sequence>
<dbReference type="Pfam" id="PF00156">
    <property type="entry name" value="Pribosyltran"/>
    <property type="match status" value="1"/>
</dbReference>
<dbReference type="PANTHER" id="PTHR47505:SF1">
    <property type="entry name" value="DNA UTILIZATION PROTEIN YHGH"/>
    <property type="match status" value="1"/>
</dbReference>
<dbReference type="Gene3D" id="3.40.50.2020">
    <property type="match status" value="1"/>
</dbReference>
<evidence type="ECO:0000313" key="4">
    <source>
        <dbReference type="Proteomes" id="UP001596143"/>
    </source>
</evidence>
<gene>
    <name evidence="3" type="ORF">ACFPTR_06030</name>
</gene>
<dbReference type="PANTHER" id="PTHR47505">
    <property type="entry name" value="DNA UTILIZATION PROTEIN YHGH"/>
    <property type="match status" value="1"/>
</dbReference>